<dbReference type="OrthoDB" id="7277237at2"/>
<dbReference type="PANTHER" id="PTHR44591:SF3">
    <property type="entry name" value="RESPONSE REGULATORY DOMAIN-CONTAINING PROTEIN"/>
    <property type="match status" value="1"/>
</dbReference>
<evidence type="ECO:0000259" key="3">
    <source>
        <dbReference type="PROSITE" id="PS50110"/>
    </source>
</evidence>
<sequence length="127" mass="13717">MSRTRFACLVEDDPSIAFVVNTILQREGWTVLQAGSAEEARLRFTEVLEQGEVISLIVADRNLGGGETGEELARNLRGQNPALATVVMSGDYEELAEEAEGVICLPKPFRKAALLDAIGRAQGMISP</sequence>
<dbReference type="InterPro" id="IPR050595">
    <property type="entry name" value="Bact_response_regulator"/>
</dbReference>
<dbReference type="SUPFAM" id="SSF52172">
    <property type="entry name" value="CheY-like"/>
    <property type="match status" value="1"/>
</dbReference>
<dbReference type="Gene3D" id="3.40.50.2300">
    <property type="match status" value="1"/>
</dbReference>
<dbReference type="AlphaFoldDB" id="A0A4Y6V6M2"/>
<dbReference type="GO" id="GO:0000160">
    <property type="term" value="P:phosphorelay signal transduction system"/>
    <property type="evidence" value="ECO:0007669"/>
    <property type="project" value="InterPro"/>
</dbReference>
<evidence type="ECO:0000313" key="5">
    <source>
        <dbReference type="Proteomes" id="UP000317214"/>
    </source>
</evidence>
<feature type="domain" description="Response regulatory" evidence="3">
    <location>
        <begin position="6"/>
        <end position="122"/>
    </location>
</feature>
<dbReference type="InterPro" id="IPR011006">
    <property type="entry name" value="CheY-like_superfamily"/>
</dbReference>
<accession>A0A4Y6V6M2</accession>
<dbReference type="RefSeq" id="WP_141492354.1">
    <property type="nucleotide sequence ID" value="NZ_CP032485.1"/>
</dbReference>
<evidence type="ECO:0000313" key="4">
    <source>
        <dbReference type="EMBL" id="QDH24508.1"/>
    </source>
</evidence>
<dbReference type="PANTHER" id="PTHR44591">
    <property type="entry name" value="STRESS RESPONSE REGULATOR PROTEIN 1"/>
    <property type="match status" value="1"/>
</dbReference>
<proteinExistence type="predicted"/>
<feature type="modified residue" description="4-aspartylphosphate" evidence="2">
    <location>
        <position position="60"/>
    </location>
</feature>
<evidence type="ECO:0000256" key="1">
    <source>
        <dbReference type="ARBA" id="ARBA00022553"/>
    </source>
</evidence>
<evidence type="ECO:0000256" key="2">
    <source>
        <dbReference type="PROSITE-ProRule" id="PRU00169"/>
    </source>
</evidence>
<dbReference type="EMBL" id="CP032485">
    <property type="protein sequence ID" value="QDH24508.1"/>
    <property type="molecule type" value="Genomic_DNA"/>
</dbReference>
<dbReference type="PROSITE" id="PS50110">
    <property type="entry name" value="RESPONSE_REGULATORY"/>
    <property type="match status" value="1"/>
</dbReference>
<keyword evidence="1 2" id="KW-0597">Phosphoprotein</keyword>
<gene>
    <name evidence="4" type="ORF">D5366_03795</name>
</gene>
<name>A0A4Y6V6M2_9PROT</name>
<reference evidence="4 5" key="1">
    <citation type="submission" date="2018-09" db="EMBL/GenBank/DDBJ databases">
        <title>The complete genome sequence of Neokomagataea tanensis NBRC 106556(T).</title>
        <authorList>
            <person name="Chua K.-O."/>
            <person name="See-Too W.-S."/>
            <person name="Hong K.-W."/>
            <person name="Yin W.-F."/>
            <person name="Chan K.-G."/>
        </authorList>
    </citation>
    <scope>NUCLEOTIDE SEQUENCE [LARGE SCALE GENOMIC DNA]</scope>
    <source>
        <strain evidence="5">AH13 \ NBRC 106556</strain>
    </source>
</reference>
<dbReference type="Pfam" id="PF00072">
    <property type="entry name" value="Response_reg"/>
    <property type="match status" value="1"/>
</dbReference>
<dbReference type="Proteomes" id="UP000317214">
    <property type="component" value="Chromosome"/>
</dbReference>
<dbReference type="SMART" id="SM00448">
    <property type="entry name" value="REC"/>
    <property type="match status" value="1"/>
</dbReference>
<protein>
    <submittedName>
        <fullName evidence="4">Response regulator</fullName>
    </submittedName>
</protein>
<organism evidence="4 5">
    <name type="scientific">Neokomagataea tanensis</name>
    <dbReference type="NCBI Taxonomy" id="661191"/>
    <lineage>
        <taxon>Bacteria</taxon>
        <taxon>Pseudomonadati</taxon>
        <taxon>Pseudomonadota</taxon>
        <taxon>Alphaproteobacteria</taxon>
        <taxon>Acetobacterales</taxon>
        <taxon>Acetobacteraceae</taxon>
        <taxon>Neokomagataea</taxon>
    </lineage>
</organism>
<keyword evidence="5" id="KW-1185">Reference proteome</keyword>
<dbReference type="InterPro" id="IPR001789">
    <property type="entry name" value="Sig_transdc_resp-reg_receiver"/>
</dbReference>
<dbReference type="KEGG" id="ntn:D5366_03795"/>
<dbReference type="CDD" id="cd00156">
    <property type="entry name" value="REC"/>
    <property type="match status" value="1"/>
</dbReference>